<keyword evidence="1 2" id="KW-0597">Phosphoprotein</keyword>
<dbReference type="PANTHER" id="PTHR44591:SF3">
    <property type="entry name" value="RESPONSE REGULATORY DOMAIN-CONTAINING PROTEIN"/>
    <property type="match status" value="1"/>
</dbReference>
<comment type="caution">
    <text evidence="4">The sequence shown here is derived from an EMBL/GenBank/DDBJ whole genome shotgun (WGS) entry which is preliminary data.</text>
</comment>
<proteinExistence type="predicted"/>
<feature type="domain" description="Response regulatory" evidence="3">
    <location>
        <begin position="7"/>
        <end position="120"/>
    </location>
</feature>
<protein>
    <submittedName>
        <fullName evidence="4">Response regulator</fullName>
    </submittedName>
</protein>
<organism evidence="4 5">
    <name type="scientific">Uliginosibacterium silvisoli</name>
    <dbReference type="NCBI Taxonomy" id="3114758"/>
    <lineage>
        <taxon>Bacteria</taxon>
        <taxon>Pseudomonadati</taxon>
        <taxon>Pseudomonadota</taxon>
        <taxon>Betaproteobacteria</taxon>
        <taxon>Rhodocyclales</taxon>
        <taxon>Zoogloeaceae</taxon>
        <taxon>Uliginosibacterium</taxon>
    </lineage>
</organism>
<evidence type="ECO:0000259" key="3">
    <source>
        <dbReference type="PROSITE" id="PS50110"/>
    </source>
</evidence>
<keyword evidence="5" id="KW-1185">Reference proteome</keyword>
<dbReference type="Proteomes" id="UP001331561">
    <property type="component" value="Unassembled WGS sequence"/>
</dbReference>
<dbReference type="EMBL" id="JAYXHS010000001">
    <property type="protein sequence ID" value="MEC5385684.1"/>
    <property type="molecule type" value="Genomic_DNA"/>
</dbReference>
<dbReference type="Pfam" id="PF00072">
    <property type="entry name" value="Response_reg"/>
    <property type="match status" value="1"/>
</dbReference>
<sequence>MSDRSTRVVIVEDDASLRRAMQRLLQVCGLSTDAYESAECYVDAGVAIDDYDCFVLDLHLPGMSGVEMMDRCAIPGAKTVCITAYDDDASRLAARQRSVAAFLPKPFQGDALLVCVSDVIGYRLSGASGHERSGAWSPGSTTGQV</sequence>
<dbReference type="Gene3D" id="3.40.50.2300">
    <property type="match status" value="1"/>
</dbReference>
<evidence type="ECO:0000256" key="2">
    <source>
        <dbReference type="PROSITE-ProRule" id="PRU00169"/>
    </source>
</evidence>
<dbReference type="InterPro" id="IPR011006">
    <property type="entry name" value="CheY-like_superfamily"/>
</dbReference>
<gene>
    <name evidence="4" type="ORF">VVD49_08115</name>
</gene>
<dbReference type="RefSeq" id="WP_327598632.1">
    <property type="nucleotide sequence ID" value="NZ_JAYXHS010000001.1"/>
</dbReference>
<dbReference type="PROSITE" id="PS50110">
    <property type="entry name" value="RESPONSE_REGULATORY"/>
    <property type="match status" value="1"/>
</dbReference>
<name>A0ABU6K215_9RHOO</name>
<evidence type="ECO:0000256" key="1">
    <source>
        <dbReference type="ARBA" id="ARBA00022553"/>
    </source>
</evidence>
<dbReference type="PANTHER" id="PTHR44591">
    <property type="entry name" value="STRESS RESPONSE REGULATOR PROTEIN 1"/>
    <property type="match status" value="1"/>
</dbReference>
<dbReference type="SMART" id="SM00448">
    <property type="entry name" value="REC"/>
    <property type="match status" value="1"/>
</dbReference>
<evidence type="ECO:0000313" key="5">
    <source>
        <dbReference type="Proteomes" id="UP001331561"/>
    </source>
</evidence>
<reference evidence="4 5" key="1">
    <citation type="submission" date="2024-01" db="EMBL/GenBank/DDBJ databases">
        <title>Uliginosibacterium soil sp. nov.</title>
        <authorList>
            <person name="Lv Y."/>
        </authorList>
    </citation>
    <scope>NUCLEOTIDE SEQUENCE [LARGE SCALE GENOMIC DNA]</scope>
    <source>
        <strain evidence="4 5">H3</strain>
    </source>
</reference>
<dbReference type="SUPFAM" id="SSF52172">
    <property type="entry name" value="CheY-like"/>
    <property type="match status" value="1"/>
</dbReference>
<accession>A0ABU6K215</accession>
<dbReference type="InterPro" id="IPR001789">
    <property type="entry name" value="Sig_transdc_resp-reg_receiver"/>
</dbReference>
<feature type="modified residue" description="4-aspartylphosphate" evidence="2">
    <location>
        <position position="57"/>
    </location>
</feature>
<evidence type="ECO:0000313" key="4">
    <source>
        <dbReference type="EMBL" id="MEC5385684.1"/>
    </source>
</evidence>
<dbReference type="InterPro" id="IPR050595">
    <property type="entry name" value="Bact_response_regulator"/>
</dbReference>